<reference evidence="4" key="1">
    <citation type="submission" date="2021-01" db="EMBL/GenBank/DDBJ databases">
        <authorList>
            <person name="Corre E."/>
            <person name="Pelletier E."/>
            <person name="Niang G."/>
            <person name="Scheremetjew M."/>
            <person name="Finn R."/>
            <person name="Kale V."/>
            <person name="Holt S."/>
            <person name="Cochrane G."/>
            <person name="Meng A."/>
            <person name="Brown T."/>
            <person name="Cohen L."/>
        </authorList>
    </citation>
    <scope>NUCLEOTIDE SEQUENCE</scope>
    <source>
        <strain evidence="4">RCC3387</strain>
    </source>
</reference>
<dbReference type="SMART" id="SM00360">
    <property type="entry name" value="RRM"/>
    <property type="match status" value="4"/>
</dbReference>
<dbReference type="PANTHER" id="PTHR23003:SF3">
    <property type="entry name" value="FI21236P1-RELATED"/>
    <property type="match status" value="1"/>
</dbReference>
<organism evidence="4">
    <name type="scientific">Zooxanthella nutricula</name>
    <dbReference type="NCBI Taxonomy" id="1333877"/>
    <lineage>
        <taxon>Eukaryota</taxon>
        <taxon>Sar</taxon>
        <taxon>Alveolata</taxon>
        <taxon>Dinophyceae</taxon>
        <taxon>Peridiniales</taxon>
        <taxon>Peridiniales incertae sedis</taxon>
        <taxon>Zooxanthella</taxon>
    </lineage>
</organism>
<accession>A0A7S2QFS3</accession>
<dbReference type="PROSITE" id="PS50102">
    <property type="entry name" value="RRM"/>
    <property type="match status" value="2"/>
</dbReference>
<evidence type="ECO:0000256" key="2">
    <source>
        <dbReference type="PROSITE-ProRule" id="PRU00176"/>
    </source>
</evidence>
<dbReference type="PANTHER" id="PTHR23003">
    <property type="entry name" value="RNA RECOGNITION MOTIF RRM DOMAIN CONTAINING PROTEIN"/>
    <property type="match status" value="1"/>
</dbReference>
<keyword evidence="1 2" id="KW-0694">RNA-binding</keyword>
<proteinExistence type="predicted"/>
<dbReference type="Pfam" id="PF00076">
    <property type="entry name" value="RRM_1"/>
    <property type="match status" value="4"/>
</dbReference>
<dbReference type="InterPro" id="IPR000504">
    <property type="entry name" value="RRM_dom"/>
</dbReference>
<dbReference type="InterPro" id="IPR035979">
    <property type="entry name" value="RBD_domain_sf"/>
</dbReference>
<feature type="domain" description="RRM" evidence="3">
    <location>
        <begin position="76"/>
        <end position="150"/>
    </location>
</feature>
<dbReference type="AlphaFoldDB" id="A0A7S2QFS3"/>
<dbReference type="GO" id="GO:0005634">
    <property type="term" value="C:nucleus"/>
    <property type="evidence" value="ECO:0007669"/>
    <property type="project" value="TreeGrafter"/>
</dbReference>
<sequence>MMSFPQQGFAPPGARFATLEPAAKRPRFEGAGAGQAIAEVRFSDVNATQQALTLNGSALEGQAISVELDARSKDGTKIIVRNLPDGIDFRRLKDFFGQCGPVAFADVKRVSSTPITGQVRFSTPEQAQVALELNGTVLDGHEIAMKVHAGSKDGTKLQIFNIPPHMEWQELKDFFNQNGLPPIFCEATSAESITAEVRFADAQMAQHAVTSLNGGILGGAQIQVVVDQMSSDQTKLVVSNIPAGIEWQELKDHFGQCGTVAFVRTSEDKSGKGSAKGKGVGKGKAVSFVAATNPIMQQMQMMQMQLQMLQQKAAQGGCFGPGFAAAGAGFGGKGAMNFACGKGKGKGSRLSGPPELKAWIGNLPEEIKWKELQEHMEKAGKTTWVEVFSGKSAGTGAVIFKTAEEASNAVATLNGSELGGAKIVVDAWVPKARDEEEGAAPPA</sequence>
<dbReference type="InterPro" id="IPR050374">
    <property type="entry name" value="RRT5_SRSF_SR"/>
</dbReference>
<gene>
    <name evidence="4" type="ORF">BRAN1462_LOCUS59271</name>
</gene>
<protein>
    <recommendedName>
        <fullName evidence="3">RRM domain-containing protein</fullName>
    </recommendedName>
</protein>
<name>A0A7S2QFS3_9DINO</name>
<evidence type="ECO:0000256" key="1">
    <source>
        <dbReference type="ARBA" id="ARBA00022884"/>
    </source>
</evidence>
<dbReference type="EMBL" id="HBGW01093345">
    <property type="protein sequence ID" value="CAD9641449.1"/>
    <property type="molecule type" value="Transcribed_RNA"/>
</dbReference>
<dbReference type="Gene3D" id="3.30.70.330">
    <property type="match status" value="4"/>
</dbReference>
<feature type="domain" description="RRM" evidence="3">
    <location>
        <begin position="356"/>
        <end position="430"/>
    </location>
</feature>
<dbReference type="GO" id="GO:1990904">
    <property type="term" value="C:ribonucleoprotein complex"/>
    <property type="evidence" value="ECO:0007669"/>
    <property type="project" value="TreeGrafter"/>
</dbReference>
<dbReference type="SUPFAM" id="SSF54928">
    <property type="entry name" value="RNA-binding domain, RBD"/>
    <property type="match status" value="3"/>
</dbReference>
<dbReference type="InterPro" id="IPR012677">
    <property type="entry name" value="Nucleotide-bd_a/b_plait_sf"/>
</dbReference>
<evidence type="ECO:0000259" key="3">
    <source>
        <dbReference type="PROSITE" id="PS50102"/>
    </source>
</evidence>
<evidence type="ECO:0000313" key="4">
    <source>
        <dbReference type="EMBL" id="CAD9641449.1"/>
    </source>
</evidence>
<dbReference type="GO" id="GO:0005737">
    <property type="term" value="C:cytoplasm"/>
    <property type="evidence" value="ECO:0007669"/>
    <property type="project" value="TreeGrafter"/>
</dbReference>
<dbReference type="GO" id="GO:0003729">
    <property type="term" value="F:mRNA binding"/>
    <property type="evidence" value="ECO:0007669"/>
    <property type="project" value="TreeGrafter"/>
</dbReference>